<comment type="caution">
    <text evidence="2">The sequence shown here is derived from an EMBL/GenBank/DDBJ whole genome shotgun (WGS) entry which is preliminary data.</text>
</comment>
<dbReference type="Proteomes" id="UP000177907">
    <property type="component" value="Unassembled WGS sequence"/>
</dbReference>
<dbReference type="STRING" id="1798704.A3J93_02600"/>
<dbReference type="AlphaFoldDB" id="A0A1F6NW03"/>
<name>A0A1F6NW03_9BACT</name>
<organism evidence="2 3">
    <name type="scientific">Candidatus Magasanikbacteria bacterium RIFOXYC2_FULL_42_28</name>
    <dbReference type="NCBI Taxonomy" id="1798704"/>
    <lineage>
        <taxon>Bacteria</taxon>
        <taxon>Candidatus Magasanikiibacteriota</taxon>
    </lineage>
</organism>
<evidence type="ECO:0000313" key="3">
    <source>
        <dbReference type="Proteomes" id="UP000177907"/>
    </source>
</evidence>
<evidence type="ECO:0000256" key="1">
    <source>
        <dbReference type="SAM" id="MobiDB-lite"/>
    </source>
</evidence>
<dbReference type="EMBL" id="MFQZ01000008">
    <property type="protein sequence ID" value="OGH88038.1"/>
    <property type="molecule type" value="Genomic_DNA"/>
</dbReference>
<gene>
    <name evidence="2" type="ORF">A3J93_02600</name>
</gene>
<reference evidence="2 3" key="1">
    <citation type="journal article" date="2016" name="Nat. Commun.">
        <title>Thousands of microbial genomes shed light on interconnected biogeochemical processes in an aquifer system.</title>
        <authorList>
            <person name="Anantharaman K."/>
            <person name="Brown C.T."/>
            <person name="Hug L.A."/>
            <person name="Sharon I."/>
            <person name="Castelle C.J."/>
            <person name="Probst A.J."/>
            <person name="Thomas B.C."/>
            <person name="Singh A."/>
            <person name="Wilkins M.J."/>
            <person name="Karaoz U."/>
            <person name="Brodie E.L."/>
            <person name="Williams K.H."/>
            <person name="Hubbard S.S."/>
            <person name="Banfield J.F."/>
        </authorList>
    </citation>
    <scope>NUCLEOTIDE SEQUENCE [LARGE SCALE GENOMIC DNA]</scope>
</reference>
<protein>
    <submittedName>
        <fullName evidence="2">Uncharacterized protein</fullName>
    </submittedName>
</protein>
<accession>A0A1F6NW03</accession>
<feature type="region of interest" description="Disordered" evidence="1">
    <location>
        <begin position="1"/>
        <end position="25"/>
    </location>
</feature>
<evidence type="ECO:0000313" key="2">
    <source>
        <dbReference type="EMBL" id="OGH88038.1"/>
    </source>
</evidence>
<proteinExistence type="predicted"/>
<sequence>MDIQHNREVDFGHSSVSKDKKLPELDHQTREIVDTLSQHKADLLQLVHKYENEALAPDRPYEEGKSVDSEGRSQGFSYTVVNSKKFQIDFNGLGLYHGQSVEIEVAKDDTEESGTLEVKTTLIHEEQASAGTLLRAVNEILIEQGYRIVN</sequence>